<dbReference type="NCBIfam" id="TIGR01828">
    <property type="entry name" value="pyru_phos_dikin"/>
    <property type="match status" value="1"/>
</dbReference>
<comment type="similarity">
    <text evidence="2 11">Belongs to the PEP-utilizing enzyme family.</text>
</comment>
<keyword evidence="16" id="KW-1185">Reference proteome</keyword>
<dbReference type="InterPro" id="IPR036637">
    <property type="entry name" value="Phosphohistidine_dom_sf"/>
</dbReference>
<evidence type="ECO:0000256" key="5">
    <source>
        <dbReference type="ARBA" id="ARBA00022679"/>
    </source>
</evidence>
<feature type="domain" description="Pyruvate phosphate dikinase AMP/ATP-binding" evidence="13">
    <location>
        <begin position="17"/>
        <end position="290"/>
    </location>
</feature>
<comment type="cofactor">
    <cofactor evidence="1 11">
        <name>Mg(2+)</name>
        <dbReference type="ChEBI" id="CHEBI:18420"/>
    </cofactor>
</comment>
<dbReference type="InterPro" id="IPR010121">
    <property type="entry name" value="Pyruvate_phosphate_dikinase"/>
</dbReference>
<dbReference type="Gene3D" id="3.30.470.20">
    <property type="entry name" value="ATP-grasp fold, B domain"/>
    <property type="match status" value="1"/>
</dbReference>
<dbReference type="InterPro" id="IPR002192">
    <property type="entry name" value="PPDK_AMP/ATP-bd"/>
</dbReference>
<feature type="domain" description="PEP-utilising enzyme mobile" evidence="12">
    <location>
        <begin position="421"/>
        <end position="502"/>
    </location>
</feature>
<dbReference type="InterPro" id="IPR000121">
    <property type="entry name" value="PEP_util_C"/>
</dbReference>
<dbReference type="Gene3D" id="1.10.189.10">
    <property type="entry name" value="Pyruvate Phosphate Dikinase, domain 2"/>
    <property type="match status" value="1"/>
</dbReference>
<evidence type="ECO:0000259" key="14">
    <source>
        <dbReference type="Pfam" id="PF02896"/>
    </source>
</evidence>
<dbReference type="InterPro" id="IPR015813">
    <property type="entry name" value="Pyrv/PenolPyrv_kinase-like_dom"/>
</dbReference>
<dbReference type="Proteomes" id="UP001470288">
    <property type="component" value="Unassembled WGS sequence"/>
</dbReference>
<dbReference type="EMBL" id="JBBMFC010000001">
    <property type="protein sequence ID" value="MEQ2577253.1"/>
    <property type="molecule type" value="Genomic_DNA"/>
</dbReference>
<evidence type="ECO:0000259" key="13">
    <source>
        <dbReference type="Pfam" id="PF01326"/>
    </source>
</evidence>
<evidence type="ECO:0000256" key="11">
    <source>
        <dbReference type="PIRNR" id="PIRNR000853"/>
    </source>
</evidence>
<evidence type="ECO:0000256" key="6">
    <source>
        <dbReference type="ARBA" id="ARBA00022723"/>
    </source>
</evidence>
<dbReference type="PANTHER" id="PTHR22931">
    <property type="entry name" value="PHOSPHOENOLPYRUVATE DIKINASE-RELATED"/>
    <property type="match status" value="1"/>
</dbReference>
<dbReference type="GO" id="GO:0050242">
    <property type="term" value="F:pyruvate, phosphate dikinase activity"/>
    <property type="evidence" value="ECO:0007669"/>
    <property type="project" value="UniProtKB-EC"/>
</dbReference>
<feature type="domain" description="PEP-utilising enzyme C-terminal" evidence="14">
    <location>
        <begin position="519"/>
        <end position="869"/>
    </location>
</feature>
<dbReference type="Pfam" id="PF02896">
    <property type="entry name" value="PEP-utilizers_C"/>
    <property type="match status" value="1"/>
</dbReference>
<dbReference type="InterPro" id="IPR040442">
    <property type="entry name" value="Pyrv_kinase-like_dom_sf"/>
</dbReference>
<comment type="caution">
    <text evidence="15">The sequence shown here is derived from an EMBL/GenBank/DDBJ whole genome shotgun (WGS) entry which is preliminary data.</text>
</comment>
<keyword evidence="8" id="KW-0418">Kinase</keyword>
<dbReference type="InterPro" id="IPR013815">
    <property type="entry name" value="ATP_grasp_subdomain_1"/>
</dbReference>
<dbReference type="Gene3D" id="3.20.20.60">
    <property type="entry name" value="Phosphoenolpyruvate-binding domains"/>
    <property type="match status" value="1"/>
</dbReference>
<comment type="catalytic activity">
    <reaction evidence="11">
        <text>pyruvate + phosphate + ATP = phosphoenolpyruvate + AMP + diphosphate + H(+)</text>
        <dbReference type="Rhea" id="RHEA:10756"/>
        <dbReference type="ChEBI" id="CHEBI:15361"/>
        <dbReference type="ChEBI" id="CHEBI:15378"/>
        <dbReference type="ChEBI" id="CHEBI:30616"/>
        <dbReference type="ChEBI" id="CHEBI:33019"/>
        <dbReference type="ChEBI" id="CHEBI:43474"/>
        <dbReference type="ChEBI" id="CHEBI:58702"/>
        <dbReference type="ChEBI" id="CHEBI:456215"/>
        <dbReference type="EC" id="2.7.9.1"/>
    </reaction>
</comment>
<dbReference type="Gene3D" id="1.20.80.30">
    <property type="match status" value="1"/>
</dbReference>
<dbReference type="InterPro" id="IPR008279">
    <property type="entry name" value="PEP-util_enz_mobile_dom"/>
</dbReference>
<dbReference type="PROSITE" id="PS00370">
    <property type="entry name" value="PEP_ENZYMES_PHOS_SITE"/>
    <property type="match status" value="1"/>
</dbReference>
<dbReference type="InterPro" id="IPR018274">
    <property type="entry name" value="PEP_util_AS"/>
</dbReference>
<organism evidence="15 16">
    <name type="scientific">Hominiventricola aquisgranensis</name>
    <dbReference type="NCBI Taxonomy" id="3133164"/>
    <lineage>
        <taxon>Bacteria</taxon>
        <taxon>Bacillati</taxon>
        <taxon>Bacillota</taxon>
        <taxon>Clostridia</taxon>
        <taxon>Lachnospirales</taxon>
        <taxon>Lachnospiraceae</taxon>
        <taxon>Hominiventricola</taxon>
    </lineage>
</organism>
<dbReference type="SUPFAM" id="SSF52009">
    <property type="entry name" value="Phosphohistidine domain"/>
    <property type="match status" value="1"/>
</dbReference>
<dbReference type="PANTHER" id="PTHR22931:SF9">
    <property type="entry name" value="PYRUVATE, PHOSPHATE DIKINASE 1, CHLOROPLASTIC"/>
    <property type="match status" value="1"/>
</dbReference>
<dbReference type="Pfam" id="PF00391">
    <property type="entry name" value="PEP-utilizers"/>
    <property type="match status" value="1"/>
</dbReference>
<evidence type="ECO:0000256" key="4">
    <source>
        <dbReference type="ARBA" id="ARBA00020138"/>
    </source>
</evidence>
<keyword evidence="7" id="KW-0547">Nucleotide-binding</keyword>
<dbReference type="NCBIfam" id="NF004531">
    <property type="entry name" value="PRK05878.1"/>
    <property type="match status" value="1"/>
</dbReference>
<keyword evidence="15" id="KW-0670">Pyruvate</keyword>
<dbReference type="EC" id="2.7.9.1" evidence="3 11"/>
<dbReference type="SUPFAM" id="SSF51621">
    <property type="entry name" value="Phosphoenolpyruvate/pyruvate domain"/>
    <property type="match status" value="1"/>
</dbReference>
<keyword evidence="6" id="KW-0479">Metal-binding</keyword>
<dbReference type="Gene3D" id="3.30.1490.20">
    <property type="entry name" value="ATP-grasp fold, A domain"/>
    <property type="match status" value="1"/>
</dbReference>
<evidence type="ECO:0000256" key="3">
    <source>
        <dbReference type="ARBA" id="ARBA00011994"/>
    </source>
</evidence>
<sequence>MAKWVYLFTEGDAGMRNLLGGKGANLAEMTNIGLPVPQGFTITTEACTQYYEDGREINEEIQGQINEYIVKMEEITGKKFGDTENPLLVSVRSGARASMPGMMDTILNLGLNETVVDVLAQKSGNARWAWDCYRRFIQMYSDVVMEVGKKYFEKLIDEMKEKKGVKLDVELDADDLKELANQFKAEYKEKIGADFPDDPKEQLMGAIKAVFRSWDNPRANVYRRDNDIPYSWGTAVNVQSMAFGNMGDDCGTGVAFTRDPATGAKGLFGEFLTNAQGEDVVAGVRTPMHISEMEEKFPEAFKQFKEVCETLEKHYRDMQDMEFTVEHGKLFMLQTRNGKRTAKAALKIACDLVDEGMRTPEEAVAMIEPRNLDALLHPTFDAAALKAATPIAKALGAAPGAACGKIVFTAEDAESWAARGEKVVLVRLETSPEDITGMKVSQGILTVRGGMTSHAAVVARGMGACCVSGCGDIIMDEANKRFTLAGKEYHEGDVISFDGSTGCIYDGAIPTVDAKIAGDFDRIMGWADEYRTMKVRTNADTPTDAKKARELGAEGIGLCRTEHMFFEGDRIDAFREMICSDTVEEREEALSKILPLQQGDFEQLYEAMEGEPVTIRFLDPPLHEFVPTEEEDIKKLAEAKGKTVADIKAIIDSLHEFNPMLGHRGCRLAVTYPEIAKMQTAAVIRAAINVSKKHPDWKIVPEIMIPLVGDIKELKYVKNIVVETADAEIKAAGVEMEYEVGTMIEVPRAALTADKIAEEAEFFCFGTNDLTQMTYGFSRDDSSKFMDAYFDAKIIENDPFARLDQSGVGQLMKMAIEKGKKVRPTLHCGICGEHGGDPSSVEFCNEIGLDYVSCSPFRVPIARLAAAQAALAQKAK</sequence>
<evidence type="ECO:0000256" key="2">
    <source>
        <dbReference type="ARBA" id="ARBA00007837"/>
    </source>
</evidence>
<accession>A0ABV1HWG4</accession>
<keyword evidence="9" id="KW-0067">ATP-binding</keyword>
<protein>
    <recommendedName>
        <fullName evidence="4 11">Pyruvate, phosphate dikinase</fullName>
        <ecNumber evidence="3 11">2.7.9.1</ecNumber>
    </recommendedName>
</protein>
<evidence type="ECO:0000256" key="7">
    <source>
        <dbReference type="ARBA" id="ARBA00022741"/>
    </source>
</evidence>
<proteinExistence type="inferred from homology"/>
<keyword evidence="10" id="KW-0460">Magnesium</keyword>
<evidence type="ECO:0000256" key="1">
    <source>
        <dbReference type="ARBA" id="ARBA00001946"/>
    </source>
</evidence>
<evidence type="ECO:0000256" key="9">
    <source>
        <dbReference type="ARBA" id="ARBA00022840"/>
    </source>
</evidence>
<dbReference type="RefSeq" id="WP_349143391.1">
    <property type="nucleotide sequence ID" value="NZ_JBBMFC010000001.1"/>
</dbReference>
<dbReference type="SUPFAM" id="SSF56059">
    <property type="entry name" value="Glutathione synthetase ATP-binding domain-like"/>
    <property type="match status" value="1"/>
</dbReference>
<evidence type="ECO:0000313" key="16">
    <source>
        <dbReference type="Proteomes" id="UP001470288"/>
    </source>
</evidence>
<gene>
    <name evidence="15" type="primary">ppdK</name>
    <name evidence="15" type="ORF">WMO62_00165</name>
</gene>
<dbReference type="Gene3D" id="3.50.30.10">
    <property type="entry name" value="Phosphohistidine domain"/>
    <property type="match status" value="1"/>
</dbReference>
<evidence type="ECO:0000256" key="8">
    <source>
        <dbReference type="ARBA" id="ARBA00022777"/>
    </source>
</evidence>
<reference evidence="15 16" key="1">
    <citation type="submission" date="2024-03" db="EMBL/GenBank/DDBJ databases">
        <title>Human intestinal bacterial collection.</title>
        <authorList>
            <person name="Pauvert C."/>
            <person name="Hitch T.C.A."/>
            <person name="Clavel T."/>
        </authorList>
    </citation>
    <scope>NUCLEOTIDE SEQUENCE [LARGE SCALE GENOMIC DNA]</scope>
    <source>
        <strain evidence="15 16">CLA-AA-H78B</strain>
    </source>
</reference>
<dbReference type="PIRSF" id="PIRSF000853">
    <property type="entry name" value="PPDK"/>
    <property type="match status" value="1"/>
</dbReference>
<feature type="domain" description="Pyruvate phosphate dikinase AMP/ATP-binding" evidence="13">
    <location>
        <begin position="301"/>
        <end position="351"/>
    </location>
</feature>
<evidence type="ECO:0000256" key="10">
    <source>
        <dbReference type="ARBA" id="ARBA00022842"/>
    </source>
</evidence>
<evidence type="ECO:0000259" key="12">
    <source>
        <dbReference type="Pfam" id="PF00391"/>
    </source>
</evidence>
<name>A0ABV1HWG4_9FIRM</name>
<evidence type="ECO:0000313" key="15">
    <source>
        <dbReference type="EMBL" id="MEQ2577253.1"/>
    </source>
</evidence>
<dbReference type="Pfam" id="PF01326">
    <property type="entry name" value="PPDK_N"/>
    <property type="match status" value="2"/>
</dbReference>
<keyword evidence="5 15" id="KW-0808">Transferase</keyword>